<protein>
    <recommendedName>
        <fullName evidence="4">Metallopeptidase</fullName>
    </recommendedName>
</protein>
<dbReference type="AlphaFoldDB" id="A0A221STQ7"/>
<dbReference type="EMBL" id="CP021081">
    <property type="protein sequence ID" value="ASN80010.1"/>
    <property type="molecule type" value="Genomic_DNA"/>
</dbReference>
<dbReference type="KEGG" id="dfc:DFI_02425"/>
<keyword evidence="3" id="KW-1185">Reference proteome</keyword>
<dbReference type="SUPFAM" id="SSF55486">
    <property type="entry name" value="Metalloproteases ('zincins'), catalytic domain"/>
    <property type="match status" value="1"/>
</dbReference>
<keyword evidence="1" id="KW-0732">Signal</keyword>
<dbReference type="Proteomes" id="UP000259030">
    <property type="component" value="Chromosome"/>
</dbReference>
<dbReference type="GO" id="GO:0008237">
    <property type="term" value="F:metallopeptidase activity"/>
    <property type="evidence" value="ECO:0007669"/>
    <property type="project" value="InterPro"/>
</dbReference>
<feature type="chain" id="PRO_5011275172" description="Metallopeptidase" evidence="1">
    <location>
        <begin position="24"/>
        <end position="260"/>
    </location>
</feature>
<feature type="signal peptide" evidence="1">
    <location>
        <begin position="1"/>
        <end position="23"/>
    </location>
</feature>
<evidence type="ECO:0008006" key="4">
    <source>
        <dbReference type="Google" id="ProtNLM"/>
    </source>
</evidence>
<gene>
    <name evidence="2" type="ORF">DFI_02425</name>
</gene>
<evidence type="ECO:0000313" key="2">
    <source>
        <dbReference type="EMBL" id="ASN80010.1"/>
    </source>
</evidence>
<proteinExistence type="predicted"/>
<accession>A0A221STQ7</accession>
<reference evidence="2 3" key="1">
    <citation type="submission" date="2017-05" db="EMBL/GenBank/DDBJ databases">
        <title>The complete genome sequence of Deinococcus ficus isolated from the rhizosphere of the Ficus religiosa L. in Taiwan.</title>
        <authorList>
            <person name="Wu K.-M."/>
            <person name="Liao T.-L."/>
            <person name="Liu Y.-M."/>
            <person name="Young C.-C."/>
            <person name="Tsai S.-F."/>
        </authorList>
    </citation>
    <scope>NUCLEOTIDE SEQUENCE [LARGE SCALE GENOMIC DNA]</scope>
    <source>
        <strain evidence="2 3">CC-FR2-10</strain>
    </source>
</reference>
<sequence>MSRRFRLLLPLSALALLSAAGVATQRLRAPNPIALGYEARTLQGFQLFVSPELQDHPDLMERLEWRLDEQLALVSRTLPAPHVRLLREETPIYLELDPDWERDSDGMRVGNEYLAYYRGRFLPWRSLQYTWTVLREGVPRDVGAITVPHPSTLIQSHAGHPTLMLHEFAHAFEDLKFNFASPAIQAAYDRAHAARLYRDDLTSDHYADRNPREYFATLSEIYFGLTKDKAPPNTPAALKALDPDGYAAIAAAWSVNPKAP</sequence>
<organism evidence="2 3">
    <name type="scientific">Deinococcus ficus</name>
    <dbReference type="NCBI Taxonomy" id="317577"/>
    <lineage>
        <taxon>Bacteria</taxon>
        <taxon>Thermotogati</taxon>
        <taxon>Deinococcota</taxon>
        <taxon>Deinococci</taxon>
        <taxon>Deinococcales</taxon>
        <taxon>Deinococcaceae</taxon>
        <taxon>Deinococcus</taxon>
    </lineage>
</organism>
<dbReference type="Gene3D" id="3.40.390.10">
    <property type="entry name" value="Collagenase (Catalytic Domain)"/>
    <property type="match status" value="1"/>
</dbReference>
<evidence type="ECO:0000313" key="3">
    <source>
        <dbReference type="Proteomes" id="UP000259030"/>
    </source>
</evidence>
<evidence type="ECO:0000256" key="1">
    <source>
        <dbReference type="SAM" id="SignalP"/>
    </source>
</evidence>
<dbReference type="RefSeq" id="WP_027463327.1">
    <property type="nucleotide sequence ID" value="NZ_CP021081.1"/>
</dbReference>
<name>A0A221STQ7_9DEIO</name>
<dbReference type="InterPro" id="IPR024079">
    <property type="entry name" value="MetalloPept_cat_dom_sf"/>
</dbReference>